<sequence length="236" mass="24529">MITRESPPAPLLRCLLVLTVVTTAAAAALRLLADDLARAAALDDQTLATGRFDEVLVPGAAVVLTACLAWFWLVTLVTCIEAGTALHIGFGPAGVRRVVLAACGLSLVAGLAPAHADTTVGQPPAPVPGDRTVLSGLPLPDRAASQDPAPVSGHDRPEPTRNPTGSPASHRARHTVQPGDSLWGLAESRLAPGADDSEITRAWRQIWAANRHLIGSDPDLIHPGTTLDLPASPKEK</sequence>
<evidence type="ECO:0000313" key="4">
    <source>
        <dbReference type="EMBL" id="NYG60467.1"/>
    </source>
</evidence>
<organism evidence="4 5">
    <name type="scientific">Nocardioides daedukensis</name>
    <dbReference type="NCBI Taxonomy" id="634462"/>
    <lineage>
        <taxon>Bacteria</taxon>
        <taxon>Bacillati</taxon>
        <taxon>Actinomycetota</taxon>
        <taxon>Actinomycetes</taxon>
        <taxon>Propionibacteriales</taxon>
        <taxon>Nocardioidaceae</taxon>
        <taxon>Nocardioides</taxon>
    </lineage>
</organism>
<dbReference type="AlphaFoldDB" id="A0A7Y9S4L6"/>
<dbReference type="InterPro" id="IPR036779">
    <property type="entry name" value="LysM_dom_sf"/>
</dbReference>
<evidence type="ECO:0000256" key="1">
    <source>
        <dbReference type="SAM" id="MobiDB-lite"/>
    </source>
</evidence>
<dbReference type="EMBL" id="JACCAA010000001">
    <property type="protein sequence ID" value="NYG60467.1"/>
    <property type="molecule type" value="Genomic_DNA"/>
</dbReference>
<protein>
    <recommendedName>
        <fullName evidence="3">LysM domain-containing protein</fullName>
    </recommendedName>
</protein>
<name>A0A7Y9S4L6_9ACTN</name>
<evidence type="ECO:0000313" key="5">
    <source>
        <dbReference type="Proteomes" id="UP000540656"/>
    </source>
</evidence>
<dbReference type="PROSITE" id="PS51782">
    <property type="entry name" value="LYSM"/>
    <property type="match status" value="1"/>
</dbReference>
<reference evidence="4 5" key="1">
    <citation type="submission" date="2020-07" db="EMBL/GenBank/DDBJ databases">
        <title>Sequencing the genomes of 1000 actinobacteria strains.</title>
        <authorList>
            <person name="Klenk H.-P."/>
        </authorList>
    </citation>
    <scope>NUCLEOTIDE SEQUENCE [LARGE SCALE GENOMIC DNA]</scope>
    <source>
        <strain evidence="4 5">DSM 23819</strain>
    </source>
</reference>
<dbReference type="CDD" id="cd00118">
    <property type="entry name" value="LysM"/>
    <property type="match status" value="1"/>
</dbReference>
<keyword evidence="2" id="KW-1133">Transmembrane helix</keyword>
<dbReference type="SMART" id="SM00257">
    <property type="entry name" value="LysM"/>
    <property type="match status" value="1"/>
</dbReference>
<feature type="domain" description="LysM" evidence="3">
    <location>
        <begin position="172"/>
        <end position="229"/>
    </location>
</feature>
<dbReference type="InterPro" id="IPR052196">
    <property type="entry name" value="Bact_Kbp"/>
</dbReference>
<accession>A0A7Y9S4L6</accession>
<comment type="caution">
    <text evidence="4">The sequence shown here is derived from an EMBL/GenBank/DDBJ whole genome shotgun (WGS) entry which is preliminary data.</text>
</comment>
<dbReference type="InterPro" id="IPR018392">
    <property type="entry name" value="LysM"/>
</dbReference>
<dbReference type="Proteomes" id="UP000540656">
    <property type="component" value="Unassembled WGS sequence"/>
</dbReference>
<dbReference type="Pfam" id="PF01476">
    <property type="entry name" value="LysM"/>
    <property type="match status" value="1"/>
</dbReference>
<proteinExistence type="predicted"/>
<dbReference type="PANTHER" id="PTHR34700:SF4">
    <property type="entry name" value="PHAGE-LIKE ELEMENT PBSX PROTEIN XKDP"/>
    <property type="match status" value="1"/>
</dbReference>
<feature type="region of interest" description="Disordered" evidence="1">
    <location>
        <begin position="215"/>
        <end position="236"/>
    </location>
</feature>
<feature type="transmembrane region" description="Helical" evidence="2">
    <location>
        <begin position="55"/>
        <end position="77"/>
    </location>
</feature>
<keyword evidence="2" id="KW-0812">Transmembrane</keyword>
<dbReference type="RefSeq" id="WP_179503393.1">
    <property type="nucleotide sequence ID" value="NZ_JACCAA010000001.1"/>
</dbReference>
<gene>
    <name evidence="4" type="ORF">BJ980_003390</name>
</gene>
<keyword evidence="2" id="KW-0472">Membrane</keyword>
<dbReference type="Gene3D" id="3.10.350.10">
    <property type="entry name" value="LysM domain"/>
    <property type="match status" value="1"/>
</dbReference>
<evidence type="ECO:0000259" key="3">
    <source>
        <dbReference type="PROSITE" id="PS51782"/>
    </source>
</evidence>
<feature type="region of interest" description="Disordered" evidence="1">
    <location>
        <begin position="117"/>
        <end position="181"/>
    </location>
</feature>
<evidence type="ECO:0000256" key="2">
    <source>
        <dbReference type="SAM" id="Phobius"/>
    </source>
</evidence>
<keyword evidence="5" id="KW-1185">Reference proteome</keyword>
<dbReference type="PANTHER" id="PTHR34700">
    <property type="entry name" value="POTASSIUM BINDING PROTEIN KBP"/>
    <property type="match status" value="1"/>
</dbReference>